<reference evidence="4 5" key="1">
    <citation type="submission" date="2019-03" db="EMBL/GenBank/DDBJ databases">
        <title>Genomic Encyclopedia of Type Strains, Phase IV (KMG-IV): sequencing the most valuable type-strain genomes for metagenomic binning, comparative biology and taxonomic classification.</title>
        <authorList>
            <person name="Goeker M."/>
        </authorList>
    </citation>
    <scope>NUCLEOTIDE SEQUENCE [LARGE SCALE GENOMIC DNA]</scope>
    <source>
        <strain evidence="4 5">DSM 18555</strain>
    </source>
</reference>
<name>A0A4R6G2C3_9BURK</name>
<sequence>MRRVLVLDDEINVLHALQRTLRQIFPDKDFRIEIFSDPEQALLRVGEVSFDIIVSDYWMPGINGIDFLKTVKSIQPDAVRLILSASTEFSTVMEAINQAEIFRFISKPWSQEELKKIFLLAIERRGKALEERQLADELRMKRGELEPQELEARRLEEQEPGITKVNWGADGSVYLHGDTD</sequence>
<feature type="modified residue" description="4-aspartylphosphate" evidence="2">
    <location>
        <position position="56"/>
    </location>
</feature>
<evidence type="ECO:0000313" key="5">
    <source>
        <dbReference type="Proteomes" id="UP000294737"/>
    </source>
</evidence>
<dbReference type="InterPro" id="IPR011006">
    <property type="entry name" value="CheY-like_superfamily"/>
</dbReference>
<dbReference type="Pfam" id="PF00072">
    <property type="entry name" value="Response_reg"/>
    <property type="match status" value="1"/>
</dbReference>
<keyword evidence="5" id="KW-1185">Reference proteome</keyword>
<evidence type="ECO:0000256" key="1">
    <source>
        <dbReference type="ARBA" id="ARBA00022553"/>
    </source>
</evidence>
<dbReference type="SUPFAM" id="SSF52172">
    <property type="entry name" value="CheY-like"/>
    <property type="match status" value="1"/>
</dbReference>
<evidence type="ECO:0000256" key="2">
    <source>
        <dbReference type="PROSITE-ProRule" id="PRU00169"/>
    </source>
</evidence>
<evidence type="ECO:0000313" key="4">
    <source>
        <dbReference type="EMBL" id="TDN87694.1"/>
    </source>
</evidence>
<dbReference type="CDD" id="cd17569">
    <property type="entry name" value="REC_HupR-like"/>
    <property type="match status" value="1"/>
</dbReference>
<dbReference type="GO" id="GO:0000160">
    <property type="term" value="P:phosphorelay signal transduction system"/>
    <property type="evidence" value="ECO:0007669"/>
    <property type="project" value="InterPro"/>
</dbReference>
<dbReference type="SMART" id="SM00448">
    <property type="entry name" value="REC"/>
    <property type="match status" value="1"/>
</dbReference>
<organism evidence="4 5">
    <name type="scientific">Herminiimonas fonticola</name>
    <dbReference type="NCBI Taxonomy" id="303380"/>
    <lineage>
        <taxon>Bacteria</taxon>
        <taxon>Pseudomonadati</taxon>
        <taxon>Pseudomonadota</taxon>
        <taxon>Betaproteobacteria</taxon>
        <taxon>Burkholderiales</taxon>
        <taxon>Oxalobacteraceae</taxon>
        <taxon>Herminiimonas</taxon>
    </lineage>
</organism>
<dbReference type="InterPro" id="IPR050595">
    <property type="entry name" value="Bact_response_regulator"/>
</dbReference>
<proteinExistence type="predicted"/>
<dbReference type="EMBL" id="SNWF01000009">
    <property type="protein sequence ID" value="TDN87694.1"/>
    <property type="molecule type" value="Genomic_DNA"/>
</dbReference>
<dbReference type="RefSeq" id="WP_112993193.1">
    <property type="nucleotide sequence ID" value="NZ_PTLZ01000006.1"/>
</dbReference>
<dbReference type="PANTHER" id="PTHR44591">
    <property type="entry name" value="STRESS RESPONSE REGULATOR PROTEIN 1"/>
    <property type="match status" value="1"/>
</dbReference>
<dbReference type="Proteomes" id="UP000294737">
    <property type="component" value="Unassembled WGS sequence"/>
</dbReference>
<dbReference type="PROSITE" id="PS50110">
    <property type="entry name" value="RESPONSE_REGULATORY"/>
    <property type="match status" value="1"/>
</dbReference>
<comment type="caution">
    <text evidence="4">The sequence shown here is derived from an EMBL/GenBank/DDBJ whole genome shotgun (WGS) entry which is preliminary data.</text>
</comment>
<keyword evidence="1 2" id="KW-0597">Phosphoprotein</keyword>
<dbReference type="Gene3D" id="3.40.50.2300">
    <property type="match status" value="1"/>
</dbReference>
<dbReference type="OrthoDB" id="9763857at2"/>
<dbReference type="AlphaFoldDB" id="A0A4R6G2C3"/>
<feature type="domain" description="Response regulatory" evidence="3">
    <location>
        <begin position="3"/>
        <end position="122"/>
    </location>
</feature>
<protein>
    <submittedName>
        <fullName evidence="4">Response regulator receiver domain-containing protein</fullName>
    </submittedName>
</protein>
<evidence type="ECO:0000259" key="3">
    <source>
        <dbReference type="PROSITE" id="PS50110"/>
    </source>
</evidence>
<accession>A0A4R6G2C3</accession>
<gene>
    <name evidence="4" type="ORF">EV677_2951</name>
</gene>
<dbReference type="InterPro" id="IPR001789">
    <property type="entry name" value="Sig_transdc_resp-reg_receiver"/>
</dbReference>
<dbReference type="PANTHER" id="PTHR44591:SF19">
    <property type="entry name" value="TWO-COMPONENT RESPONSE REGULATOR-RELATED"/>
    <property type="match status" value="1"/>
</dbReference>